<dbReference type="InterPro" id="IPR043129">
    <property type="entry name" value="ATPase_NBD"/>
</dbReference>
<gene>
    <name evidence="1" type="primary">tsaB</name>
    <name evidence="1" type="ORF">CSUB8521_0226</name>
</gene>
<dbReference type="Gene3D" id="3.30.420.200">
    <property type="match status" value="1"/>
</dbReference>
<dbReference type="Proteomes" id="UP000031135">
    <property type="component" value="Chromosome"/>
</dbReference>
<accession>A0A0A8H7L6</accession>
<name>A0A0A8H7L6_9BACT</name>
<organism evidence="1 2">
    <name type="scientific">Campylobacter subantarcticus LMG 24374</name>
    <dbReference type="NCBI Taxonomy" id="1388751"/>
    <lineage>
        <taxon>Bacteria</taxon>
        <taxon>Pseudomonadati</taxon>
        <taxon>Campylobacterota</taxon>
        <taxon>Epsilonproteobacteria</taxon>
        <taxon>Campylobacterales</taxon>
        <taxon>Campylobacteraceae</taxon>
        <taxon>Campylobacter</taxon>
    </lineage>
</organism>
<dbReference type="Gene3D" id="3.30.420.40">
    <property type="match status" value="1"/>
</dbReference>
<keyword evidence="1" id="KW-0808">Transferase</keyword>
<dbReference type="EMBL" id="CP007772">
    <property type="protein sequence ID" value="AJC90123.1"/>
    <property type="molecule type" value="Genomic_DNA"/>
</dbReference>
<dbReference type="OrthoDB" id="5339448at2"/>
<evidence type="ECO:0000313" key="2">
    <source>
        <dbReference type="Proteomes" id="UP000031135"/>
    </source>
</evidence>
<proteinExistence type="predicted"/>
<sequence length="145" mass="16303">MLLNAIAKPLMLGIYENDVLIKTIESDLKVSEVLPKILQDLLLQYELEKLIYAHGPGSYMGIKISYISFKTLAIIKSIPLKAISAFELNNNTPIAANKHLCFVKKDDDEIILKKTQAGIFFMPQSLKGLNFSKENTPFYILDAIN</sequence>
<dbReference type="GO" id="GO:0061711">
    <property type="term" value="F:tRNA N(6)-L-threonylcarbamoyladenine synthase activity"/>
    <property type="evidence" value="ECO:0007669"/>
    <property type="project" value="UniProtKB-EC"/>
</dbReference>
<protein>
    <submittedName>
        <fullName evidence="1">N6-L-threonylcarbamoyladenine synthase, TsaB subunit</fullName>
        <ecNumber evidence="1">2.3.1.234</ecNumber>
    </submittedName>
</protein>
<evidence type="ECO:0000313" key="1">
    <source>
        <dbReference type="EMBL" id="AJC90123.1"/>
    </source>
</evidence>
<dbReference type="SUPFAM" id="SSF53067">
    <property type="entry name" value="Actin-like ATPase domain"/>
    <property type="match status" value="1"/>
</dbReference>
<dbReference type="EC" id="2.3.1.234" evidence="1"/>
<reference evidence="1 2" key="1">
    <citation type="journal article" date="2014" name="Genome Biol. Evol.">
        <title>Comparative Genomics of the Campylobacter lari Group.</title>
        <authorList>
            <person name="Miller W.G."/>
            <person name="Yee E."/>
            <person name="Chapman M.H."/>
            <person name="Smith T.P."/>
            <person name="Bono J.L."/>
            <person name="Huynh S."/>
            <person name="Parker C.T."/>
            <person name="Vandamme P."/>
            <person name="Luong K."/>
            <person name="Korlach J."/>
        </authorList>
    </citation>
    <scope>NUCLEOTIDE SEQUENCE [LARGE SCALE GENOMIC DNA]</scope>
    <source>
        <strain evidence="1 2">LMG 24374</strain>
    </source>
</reference>
<dbReference type="KEGG" id="csm:CSUB8521_0226"/>
<dbReference type="HOGENOM" id="CLU_137302_0_0_7"/>
<dbReference type="AlphaFoldDB" id="A0A0A8H7L6"/>
<keyword evidence="1" id="KW-0012">Acyltransferase</keyword>